<dbReference type="GeneID" id="78360063"/>
<comment type="caution">
    <text evidence="6">The sequence shown here is derived from an EMBL/GenBank/DDBJ whole genome shotgun (WGS) entry which is preliminary data.</text>
</comment>
<sequence length="423" mass="46680">MAEASLLVFICGQPAGELAQGSSGQISFRYDLDYDGIPLSFSMPVSNRTFPHRVVQPFLFGLLPDDRSVRRNIGLEFDVRSDNPFSLLENIGLDCPGAVQFCKPCETAILATRQEKLEPIDDETIARRLATLREHREDSWLGTHEHWSLGGNQGKFALARHDGRWFACHGSAPTTHIFKNGVHGFRLQALNEFVCMRLASRCGLPAANTSYEVFEGEPAIVIERYDRVKAPDGRIVRLHQEDFCQILGILPENKYPEYGGPGASDIIRVISSTTQAARNVHLFTAMLFFNCLIGAPDAHAKNFSLLLGTGRDALVAPLYDVASGLAYDELRRKARLAMSIGGENRVGHTSRNALKRYAQANDLSRFGLGEAACVELMAELAQDVLDNLDGAFDDAQAAPGADELREHLERPLVELCKATLNRL</sequence>
<keyword evidence="2" id="KW-0808">Transferase</keyword>
<comment type="similarity">
    <text evidence="1">Belongs to the HipA Ser/Thr kinase family.</text>
</comment>
<dbReference type="Pfam" id="PF07804">
    <property type="entry name" value="HipA_C"/>
    <property type="match status" value="1"/>
</dbReference>
<proteinExistence type="inferred from homology"/>
<name>A0A369LYM7_9ACTN</name>
<dbReference type="InterPro" id="IPR052028">
    <property type="entry name" value="HipA_Ser/Thr_kinase"/>
</dbReference>
<dbReference type="Gene3D" id="1.10.1070.20">
    <property type="match status" value="1"/>
</dbReference>
<keyword evidence="7" id="KW-1185">Reference proteome</keyword>
<evidence type="ECO:0000256" key="3">
    <source>
        <dbReference type="ARBA" id="ARBA00022777"/>
    </source>
</evidence>
<reference evidence="6 7" key="1">
    <citation type="journal article" date="2018" name="Elife">
        <title>Discovery and characterization of a prevalent human gut bacterial enzyme sufficient for the inactivation of a family of plant toxins.</title>
        <authorList>
            <person name="Koppel N."/>
            <person name="Bisanz J.E."/>
            <person name="Pandelia M.E."/>
            <person name="Turnbaugh P.J."/>
            <person name="Balskus E.P."/>
        </authorList>
    </citation>
    <scope>NUCLEOTIDE SEQUENCE [LARGE SCALE GENOMIC DNA]</scope>
    <source>
        <strain evidence="6 7">3C</strain>
    </source>
</reference>
<protein>
    <submittedName>
        <fullName evidence="6">Type II toxin-antitoxin system HipA family toxin</fullName>
    </submittedName>
</protein>
<evidence type="ECO:0000259" key="5">
    <source>
        <dbReference type="Pfam" id="PF13657"/>
    </source>
</evidence>
<dbReference type="Pfam" id="PF13657">
    <property type="entry name" value="Couple_hipA"/>
    <property type="match status" value="1"/>
</dbReference>
<dbReference type="PANTHER" id="PTHR37419">
    <property type="entry name" value="SERINE/THREONINE-PROTEIN KINASE TOXIN HIPA"/>
    <property type="match status" value="1"/>
</dbReference>
<evidence type="ECO:0000256" key="2">
    <source>
        <dbReference type="ARBA" id="ARBA00022679"/>
    </source>
</evidence>
<dbReference type="GO" id="GO:0004674">
    <property type="term" value="F:protein serine/threonine kinase activity"/>
    <property type="evidence" value="ECO:0007669"/>
    <property type="project" value="TreeGrafter"/>
</dbReference>
<dbReference type="InterPro" id="IPR017508">
    <property type="entry name" value="HipA_N1"/>
</dbReference>
<organism evidence="6 7">
    <name type="scientific">Gordonibacter pamelaeae</name>
    <dbReference type="NCBI Taxonomy" id="471189"/>
    <lineage>
        <taxon>Bacteria</taxon>
        <taxon>Bacillati</taxon>
        <taxon>Actinomycetota</taxon>
        <taxon>Coriobacteriia</taxon>
        <taxon>Eggerthellales</taxon>
        <taxon>Eggerthellaceae</taxon>
        <taxon>Gordonibacter</taxon>
    </lineage>
</organism>
<evidence type="ECO:0000259" key="4">
    <source>
        <dbReference type="Pfam" id="PF07804"/>
    </source>
</evidence>
<feature type="domain" description="HipA N-terminal subdomain 1" evidence="5">
    <location>
        <begin position="6"/>
        <end position="101"/>
    </location>
</feature>
<dbReference type="Proteomes" id="UP000254000">
    <property type="component" value="Unassembled WGS sequence"/>
</dbReference>
<dbReference type="EMBL" id="PPTS01000006">
    <property type="protein sequence ID" value="RDB64262.1"/>
    <property type="molecule type" value="Genomic_DNA"/>
</dbReference>
<dbReference type="GO" id="GO:0005829">
    <property type="term" value="C:cytosol"/>
    <property type="evidence" value="ECO:0007669"/>
    <property type="project" value="TreeGrafter"/>
</dbReference>
<gene>
    <name evidence="6" type="ORF">C1877_10200</name>
</gene>
<dbReference type="PANTHER" id="PTHR37419:SF1">
    <property type="entry name" value="SERINE_THREONINE-PROTEIN KINASE TOXIN HIPA"/>
    <property type="match status" value="1"/>
</dbReference>
<dbReference type="InterPro" id="IPR012893">
    <property type="entry name" value="HipA-like_C"/>
</dbReference>
<dbReference type="RefSeq" id="WP_041240289.1">
    <property type="nucleotide sequence ID" value="NZ_CABMMS010000006.1"/>
</dbReference>
<feature type="domain" description="HipA-like C-terminal" evidence="4">
    <location>
        <begin position="147"/>
        <end position="386"/>
    </location>
</feature>
<accession>A0A369LYM7</accession>
<dbReference type="OrthoDB" id="3182374at2"/>
<dbReference type="AlphaFoldDB" id="A0A369LYM7"/>
<dbReference type="CDD" id="cd17808">
    <property type="entry name" value="HipA_Ec_like"/>
    <property type="match status" value="1"/>
</dbReference>
<keyword evidence="3" id="KW-0418">Kinase</keyword>
<evidence type="ECO:0000256" key="1">
    <source>
        <dbReference type="ARBA" id="ARBA00010164"/>
    </source>
</evidence>
<evidence type="ECO:0000313" key="7">
    <source>
        <dbReference type="Proteomes" id="UP000254000"/>
    </source>
</evidence>
<dbReference type="NCBIfam" id="TIGR03071">
    <property type="entry name" value="couple_hipA"/>
    <property type="match status" value="1"/>
</dbReference>
<evidence type="ECO:0000313" key="6">
    <source>
        <dbReference type="EMBL" id="RDB64262.1"/>
    </source>
</evidence>